<organism evidence="2 3">
    <name type="scientific">Lampropedia aestuarii</name>
    <dbReference type="NCBI Taxonomy" id="2562762"/>
    <lineage>
        <taxon>Bacteria</taxon>
        <taxon>Pseudomonadati</taxon>
        <taxon>Pseudomonadota</taxon>
        <taxon>Betaproteobacteria</taxon>
        <taxon>Burkholderiales</taxon>
        <taxon>Comamonadaceae</taxon>
        <taxon>Lampropedia</taxon>
    </lineage>
</organism>
<accession>A0A4S5BSP1</accession>
<feature type="signal peptide" evidence="1">
    <location>
        <begin position="1"/>
        <end position="27"/>
    </location>
</feature>
<sequence>MKYAIAKCLPAAVVCGAAMLIAQPVFAAPLSFLNDTLAASVPRKDVPDLRDVVGRVLNEAADNSPTEWVSQHSPRNRPLHMVLTPLQTVQTKKAGTCRLLNVQAQKQLVEEKVQYWFCQQADGAWKASGSQVH</sequence>
<name>A0A4S5BSP1_9BURK</name>
<evidence type="ECO:0000313" key="2">
    <source>
        <dbReference type="EMBL" id="THJ34283.1"/>
    </source>
</evidence>
<dbReference type="AlphaFoldDB" id="A0A4S5BSP1"/>
<dbReference type="Proteomes" id="UP000306236">
    <property type="component" value="Unassembled WGS sequence"/>
</dbReference>
<keyword evidence="1" id="KW-0732">Signal</keyword>
<dbReference type="EMBL" id="SSWX01000007">
    <property type="protein sequence ID" value="THJ34283.1"/>
    <property type="molecule type" value="Genomic_DNA"/>
</dbReference>
<proteinExistence type="predicted"/>
<reference evidence="2 3" key="1">
    <citation type="submission" date="2019-04" db="EMBL/GenBank/DDBJ databases">
        <title>Lampropedia sp YIM MLB12 draf genome.</title>
        <authorList>
            <person name="Wang Y.-X."/>
        </authorList>
    </citation>
    <scope>NUCLEOTIDE SEQUENCE [LARGE SCALE GENOMIC DNA]</scope>
    <source>
        <strain evidence="2 3">YIM MLB12</strain>
    </source>
</reference>
<evidence type="ECO:0000256" key="1">
    <source>
        <dbReference type="SAM" id="SignalP"/>
    </source>
</evidence>
<keyword evidence="3" id="KW-1185">Reference proteome</keyword>
<evidence type="ECO:0008006" key="4">
    <source>
        <dbReference type="Google" id="ProtNLM"/>
    </source>
</evidence>
<evidence type="ECO:0000313" key="3">
    <source>
        <dbReference type="Proteomes" id="UP000306236"/>
    </source>
</evidence>
<dbReference type="RefSeq" id="WP_136405958.1">
    <property type="nucleotide sequence ID" value="NZ_SSWX01000007.1"/>
</dbReference>
<comment type="caution">
    <text evidence="2">The sequence shown here is derived from an EMBL/GenBank/DDBJ whole genome shotgun (WGS) entry which is preliminary data.</text>
</comment>
<protein>
    <recommendedName>
        <fullName evidence="4">Surface antigen domain-containing protein</fullName>
    </recommendedName>
</protein>
<gene>
    <name evidence="2" type="ORF">E8K88_07115</name>
</gene>
<feature type="chain" id="PRO_5020336383" description="Surface antigen domain-containing protein" evidence="1">
    <location>
        <begin position="28"/>
        <end position="133"/>
    </location>
</feature>
<dbReference type="OrthoDB" id="8686789at2"/>